<protein>
    <submittedName>
        <fullName evidence="1">Uncharacterized protein</fullName>
    </submittedName>
</protein>
<reference evidence="1" key="1">
    <citation type="submission" date="2014-11" db="EMBL/GenBank/DDBJ databases">
        <authorList>
            <person name="Amaro Gonzalez C."/>
        </authorList>
    </citation>
    <scope>NUCLEOTIDE SEQUENCE</scope>
</reference>
<reference evidence="1" key="2">
    <citation type="journal article" date="2015" name="Fish Shellfish Immunol.">
        <title>Early steps in the European eel (Anguilla anguilla)-Vibrio vulnificus interaction in the gills: Role of the RtxA13 toxin.</title>
        <authorList>
            <person name="Callol A."/>
            <person name="Pajuelo D."/>
            <person name="Ebbesson L."/>
            <person name="Teles M."/>
            <person name="MacKenzie S."/>
            <person name="Amaro C."/>
        </authorList>
    </citation>
    <scope>NUCLEOTIDE SEQUENCE</scope>
</reference>
<organism evidence="1">
    <name type="scientific">Anguilla anguilla</name>
    <name type="common">European freshwater eel</name>
    <name type="synonym">Muraena anguilla</name>
    <dbReference type="NCBI Taxonomy" id="7936"/>
    <lineage>
        <taxon>Eukaryota</taxon>
        <taxon>Metazoa</taxon>
        <taxon>Chordata</taxon>
        <taxon>Craniata</taxon>
        <taxon>Vertebrata</taxon>
        <taxon>Euteleostomi</taxon>
        <taxon>Actinopterygii</taxon>
        <taxon>Neopterygii</taxon>
        <taxon>Teleostei</taxon>
        <taxon>Anguilliformes</taxon>
        <taxon>Anguillidae</taxon>
        <taxon>Anguilla</taxon>
    </lineage>
</organism>
<sequence length="32" mass="3779">MNDCLQMPHPKKLSYFTTKIYCVTFLNACTCY</sequence>
<evidence type="ECO:0000313" key="1">
    <source>
        <dbReference type="EMBL" id="JAI02945.1"/>
    </source>
</evidence>
<name>A0A0E9XJW3_ANGAN</name>
<dbReference type="EMBL" id="GBXM01005633">
    <property type="protein sequence ID" value="JAI02945.1"/>
    <property type="molecule type" value="Transcribed_RNA"/>
</dbReference>
<accession>A0A0E9XJW3</accession>
<dbReference type="AlphaFoldDB" id="A0A0E9XJW3"/>
<proteinExistence type="predicted"/>